<dbReference type="Gene3D" id="3.40.190.10">
    <property type="entry name" value="Periplasmic binding protein-like II"/>
    <property type="match status" value="2"/>
</dbReference>
<keyword evidence="3" id="KW-0238">DNA-binding</keyword>
<evidence type="ECO:0000256" key="5">
    <source>
        <dbReference type="SAM" id="Coils"/>
    </source>
</evidence>
<dbReference type="PANTHER" id="PTHR30126">
    <property type="entry name" value="HTH-TYPE TRANSCRIPTIONAL REGULATOR"/>
    <property type="match status" value="1"/>
</dbReference>
<keyword evidence="2" id="KW-0805">Transcription regulation</keyword>
<dbReference type="EMBL" id="LN554847">
    <property type="protein sequence ID" value="CED56890.1"/>
    <property type="molecule type" value="Genomic_DNA"/>
</dbReference>
<evidence type="ECO:0000256" key="3">
    <source>
        <dbReference type="ARBA" id="ARBA00023125"/>
    </source>
</evidence>
<keyword evidence="8" id="KW-1185">Reference proteome</keyword>
<dbReference type="PROSITE" id="PS50931">
    <property type="entry name" value="HTH_LYSR"/>
    <property type="match status" value="1"/>
</dbReference>
<protein>
    <submittedName>
        <fullName evidence="7">HTH-type transcriptional regulator, LysR-family</fullName>
    </submittedName>
</protein>
<dbReference type="GO" id="GO:0003677">
    <property type="term" value="F:DNA binding"/>
    <property type="evidence" value="ECO:0007669"/>
    <property type="project" value="UniProtKB-KW"/>
</dbReference>
<dbReference type="InterPro" id="IPR036390">
    <property type="entry name" value="WH_DNA-bd_sf"/>
</dbReference>
<proteinExistence type="inferred from homology"/>
<dbReference type="InterPro" id="IPR005119">
    <property type="entry name" value="LysR_subst-bd"/>
</dbReference>
<evidence type="ECO:0000256" key="2">
    <source>
        <dbReference type="ARBA" id="ARBA00023015"/>
    </source>
</evidence>
<dbReference type="Pfam" id="PF00126">
    <property type="entry name" value="HTH_1"/>
    <property type="match status" value="1"/>
</dbReference>
<dbReference type="OrthoDB" id="6085176at2"/>
<evidence type="ECO:0000256" key="1">
    <source>
        <dbReference type="ARBA" id="ARBA00009437"/>
    </source>
</evidence>
<evidence type="ECO:0000313" key="8">
    <source>
        <dbReference type="Proteomes" id="UP000032427"/>
    </source>
</evidence>
<dbReference type="FunFam" id="1.10.10.10:FF:000001">
    <property type="entry name" value="LysR family transcriptional regulator"/>
    <property type="match status" value="1"/>
</dbReference>
<dbReference type="SUPFAM" id="SSF46785">
    <property type="entry name" value="Winged helix' DNA-binding domain"/>
    <property type="match status" value="1"/>
</dbReference>
<reference evidence="8" key="1">
    <citation type="submission" date="2014-09" db="EMBL/GenBank/DDBJ databases">
        <authorList>
            <person name="Hjerde E."/>
        </authorList>
    </citation>
    <scope>NUCLEOTIDE SEQUENCE [LARGE SCALE GENOMIC DNA]</scope>
    <source>
        <strain evidence="8">06/09/139</strain>
    </source>
</reference>
<dbReference type="KEGG" id="awd:AWOD_II_0241"/>
<gene>
    <name evidence="7" type="ORF">AWOD_II_0241</name>
</gene>
<dbReference type="Proteomes" id="UP000032427">
    <property type="component" value="Chromosome 2"/>
</dbReference>
<feature type="coiled-coil region" evidence="5">
    <location>
        <begin position="64"/>
        <end position="91"/>
    </location>
</feature>
<keyword evidence="5" id="KW-0175">Coiled coil</keyword>
<keyword evidence="4" id="KW-0804">Transcription</keyword>
<dbReference type="PATRIC" id="fig|80852.17.peg.2992"/>
<dbReference type="STRING" id="80852.AWOD_II_0241"/>
<sequence>MFKLMIQFIQVAKTQNVTQAANNLCLSQPTLSHNMQKLEEKLGSKLFNRNSKGITLTSSGELLYEQAKMMQNLYENTLNKLEQNKLRHQTELKIGCGDAWWQLFIRDYVQEFKDTYPHSNISIDVGNHLQLMNLLLSDEISIFVGHEILGLAQYEDILFHPLFRCSEEVYVRKGHPLLEITCSNEDIARFPSVDLGAAKKRFSHLVQKQNAELNSFQKRHYLQEKVIYNTNSLLTAIDLLQDSDAILPYPITMREYFSRFDIVPLKMKECFSKATIGAYLHKDGQQNKQSMDLLNTFKELIKNNPQINGISNK</sequence>
<dbReference type="AlphaFoldDB" id="A0A090I5P6"/>
<dbReference type="GeneID" id="28542486"/>
<organism evidence="7 8">
    <name type="scientific">Aliivibrio wodanis</name>
    <dbReference type="NCBI Taxonomy" id="80852"/>
    <lineage>
        <taxon>Bacteria</taxon>
        <taxon>Pseudomonadati</taxon>
        <taxon>Pseudomonadota</taxon>
        <taxon>Gammaproteobacteria</taxon>
        <taxon>Vibrionales</taxon>
        <taxon>Vibrionaceae</taxon>
        <taxon>Aliivibrio</taxon>
    </lineage>
</organism>
<dbReference type="Gene3D" id="1.10.10.10">
    <property type="entry name" value="Winged helix-like DNA-binding domain superfamily/Winged helix DNA-binding domain"/>
    <property type="match status" value="1"/>
</dbReference>
<accession>A0A090I5P6</accession>
<dbReference type="PRINTS" id="PR00039">
    <property type="entry name" value="HTHLYSR"/>
</dbReference>
<evidence type="ECO:0000256" key="4">
    <source>
        <dbReference type="ARBA" id="ARBA00023163"/>
    </source>
</evidence>
<name>A0A090I5P6_9GAMM</name>
<dbReference type="HOGENOM" id="CLU_039613_6_0_6"/>
<evidence type="ECO:0000259" key="6">
    <source>
        <dbReference type="PROSITE" id="PS50931"/>
    </source>
</evidence>
<evidence type="ECO:0000313" key="7">
    <source>
        <dbReference type="EMBL" id="CED56890.1"/>
    </source>
</evidence>
<dbReference type="SUPFAM" id="SSF53850">
    <property type="entry name" value="Periplasmic binding protein-like II"/>
    <property type="match status" value="1"/>
</dbReference>
<feature type="domain" description="HTH lysR-type" evidence="6">
    <location>
        <begin position="1"/>
        <end position="57"/>
    </location>
</feature>
<comment type="similarity">
    <text evidence="1">Belongs to the LysR transcriptional regulatory family.</text>
</comment>
<dbReference type="InterPro" id="IPR036388">
    <property type="entry name" value="WH-like_DNA-bd_sf"/>
</dbReference>
<dbReference type="Pfam" id="PF03466">
    <property type="entry name" value="LysR_substrate"/>
    <property type="match status" value="1"/>
</dbReference>
<dbReference type="GO" id="GO:0003700">
    <property type="term" value="F:DNA-binding transcription factor activity"/>
    <property type="evidence" value="ECO:0007669"/>
    <property type="project" value="InterPro"/>
</dbReference>
<dbReference type="InterPro" id="IPR000847">
    <property type="entry name" value="LysR_HTH_N"/>
</dbReference>